<name>A0A9Q3C2W5_9BASI</name>
<dbReference type="PANTHER" id="PTHR40518">
    <property type="entry name" value="ACETOACETATE DECARBOXYLASE"/>
    <property type="match status" value="1"/>
</dbReference>
<dbReference type="PANTHER" id="PTHR40518:SF1">
    <property type="entry name" value="ACETOACETATE DECARBOXYLASE"/>
    <property type="match status" value="1"/>
</dbReference>
<protein>
    <submittedName>
        <fullName evidence="1">Uncharacterized protein</fullName>
    </submittedName>
</protein>
<keyword evidence="2" id="KW-1185">Reference proteome</keyword>
<proteinExistence type="predicted"/>
<dbReference type="InterPro" id="IPR023375">
    <property type="entry name" value="ADC_dom_sf"/>
</dbReference>
<dbReference type="AlphaFoldDB" id="A0A9Q3C2W5"/>
<reference evidence="1" key="1">
    <citation type="submission" date="2021-03" db="EMBL/GenBank/DDBJ databases">
        <title>Draft genome sequence of rust myrtle Austropuccinia psidii MF-1, a brazilian biotype.</title>
        <authorList>
            <person name="Quecine M.C."/>
            <person name="Pachon D.M.R."/>
            <person name="Bonatelli M.L."/>
            <person name="Correr F.H."/>
            <person name="Franceschini L.M."/>
            <person name="Leite T.F."/>
            <person name="Margarido G.R.A."/>
            <person name="Almeida C.A."/>
            <person name="Ferrarezi J.A."/>
            <person name="Labate C.A."/>
        </authorList>
    </citation>
    <scope>NUCLEOTIDE SEQUENCE</scope>
    <source>
        <strain evidence="1">MF-1</strain>
    </source>
</reference>
<dbReference type="Gene3D" id="2.40.400.10">
    <property type="entry name" value="Acetoacetate decarboxylase-like"/>
    <property type="match status" value="1"/>
</dbReference>
<comment type="caution">
    <text evidence="1">The sequence shown here is derived from an EMBL/GenBank/DDBJ whole genome shotgun (WGS) entry which is preliminary data.</text>
</comment>
<dbReference type="SUPFAM" id="SSF160104">
    <property type="entry name" value="Acetoacetate decarboxylase-like"/>
    <property type="match status" value="1"/>
</dbReference>
<accession>A0A9Q3C2W5</accession>
<gene>
    <name evidence="1" type="ORF">O181_015026</name>
</gene>
<sequence length="297" mass="33817">MSLPFQAPPWNLKGEGWWIFLSLVGRMKEWMDRAENEDGHIARGLGPAHFDKLEQYSRTVANDPLIGFRGGLGLVQIYRYRKSPIGPYDELLIVPGSFGLPETLTSQASALRITRIYVSTLVSVLNGRHHWNIPKHLARFEFSEDKILNQKIVKVYGLKTFAFEPNHSSVGWTFEPQFFETPFFCTIIQQRLPGVVVPYNLINTLAPNLWLCQPPLESAQPGSSEQKVKCALVGTKKWKRFLPHIDGQVGLCSFHGGLDKRWGRFGDGKKFPDFEAYRIGFHISKVDMNFPEAQVIE</sequence>
<dbReference type="EMBL" id="AVOT02004055">
    <property type="protein sequence ID" value="MBW0475311.1"/>
    <property type="molecule type" value="Genomic_DNA"/>
</dbReference>
<dbReference type="OrthoDB" id="9970474at2759"/>
<organism evidence="1 2">
    <name type="scientific">Austropuccinia psidii MF-1</name>
    <dbReference type="NCBI Taxonomy" id="1389203"/>
    <lineage>
        <taxon>Eukaryota</taxon>
        <taxon>Fungi</taxon>
        <taxon>Dikarya</taxon>
        <taxon>Basidiomycota</taxon>
        <taxon>Pucciniomycotina</taxon>
        <taxon>Pucciniomycetes</taxon>
        <taxon>Pucciniales</taxon>
        <taxon>Sphaerophragmiaceae</taxon>
        <taxon>Austropuccinia</taxon>
    </lineage>
</organism>
<evidence type="ECO:0000313" key="1">
    <source>
        <dbReference type="EMBL" id="MBW0475311.1"/>
    </source>
</evidence>
<dbReference type="Proteomes" id="UP000765509">
    <property type="component" value="Unassembled WGS sequence"/>
</dbReference>
<evidence type="ECO:0000313" key="2">
    <source>
        <dbReference type="Proteomes" id="UP000765509"/>
    </source>
</evidence>